<evidence type="ECO:0000313" key="7">
    <source>
        <dbReference type="Proteomes" id="UP001595803"/>
    </source>
</evidence>
<evidence type="ECO:0000313" key="6">
    <source>
        <dbReference type="EMBL" id="MFC3832733.1"/>
    </source>
</evidence>
<feature type="region of interest" description="Disordered" evidence="4">
    <location>
        <begin position="342"/>
        <end position="361"/>
    </location>
</feature>
<dbReference type="InterPro" id="IPR032687">
    <property type="entry name" value="AraC-type_N"/>
</dbReference>
<dbReference type="Pfam" id="PF12625">
    <property type="entry name" value="Arabinose_bd"/>
    <property type="match status" value="1"/>
</dbReference>
<dbReference type="PANTHER" id="PTHR47894">
    <property type="entry name" value="HTH-TYPE TRANSCRIPTIONAL REGULATOR GADX"/>
    <property type="match status" value="1"/>
</dbReference>
<evidence type="ECO:0000256" key="1">
    <source>
        <dbReference type="ARBA" id="ARBA00023015"/>
    </source>
</evidence>
<sequence>MGKDPRLQREPGGTAGRPLRFAPVLWRALLQAAGDVPDTHPLAGDLARWRSDADALKTVPLLGAFHVNTLIRTALHGSRSSALGIDIGRTQTLSSFGPAGFAMMTSATLGEAFRVGLHYQRLIGTPLLLHAETVGDDVHLHLQSGVALHTDVERFLIEEFLASLIAILRQETGRDLRPTRTELTSPALPPDTQRRYHAAFGDITLGAPGHVTVVPAWWFPLPLLRADPAAHRDAVAWCERLSYGEAQRAGHTFDAQVRDCLRQQPADARHLTDVAAVLGLHPRTVRHRLARLGTSFRALRAEVLSDQAQEWLTSSGASTDHIAHELGYSDARSLRRAVRNWTGRTPHDLRQQPSTAAEDQE</sequence>
<proteinExistence type="predicted"/>
<keyword evidence="3" id="KW-0804">Transcription</keyword>
<gene>
    <name evidence="6" type="ORF">ACFOSB_07675</name>
</gene>
<dbReference type="EMBL" id="JBHRZG010000008">
    <property type="protein sequence ID" value="MFC3832733.1"/>
    <property type="molecule type" value="Genomic_DNA"/>
</dbReference>
<accession>A0ABV7Z617</accession>
<dbReference type="PANTHER" id="PTHR47894:SF1">
    <property type="entry name" value="HTH-TYPE TRANSCRIPTIONAL REGULATOR VQSM"/>
    <property type="match status" value="1"/>
</dbReference>
<dbReference type="SMART" id="SM00342">
    <property type="entry name" value="HTH_ARAC"/>
    <property type="match status" value="1"/>
</dbReference>
<comment type="caution">
    <text evidence="6">The sequence shown here is derived from an EMBL/GenBank/DDBJ whole genome shotgun (WGS) entry which is preliminary data.</text>
</comment>
<dbReference type="PROSITE" id="PS01124">
    <property type="entry name" value="HTH_ARAC_FAMILY_2"/>
    <property type="match status" value="1"/>
</dbReference>
<keyword evidence="2" id="KW-0238">DNA-binding</keyword>
<evidence type="ECO:0000256" key="2">
    <source>
        <dbReference type="ARBA" id="ARBA00023125"/>
    </source>
</evidence>
<dbReference type="InterPro" id="IPR018060">
    <property type="entry name" value="HTH_AraC"/>
</dbReference>
<evidence type="ECO:0000256" key="3">
    <source>
        <dbReference type="ARBA" id="ARBA00023163"/>
    </source>
</evidence>
<organism evidence="6 7">
    <name type="scientific">Deinococcus rufus</name>
    <dbReference type="NCBI Taxonomy" id="2136097"/>
    <lineage>
        <taxon>Bacteria</taxon>
        <taxon>Thermotogati</taxon>
        <taxon>Deinococcota</taxon>
        <taxon>Deinococci</taxon>
        <taxon>Deinococcales</taxon>
        <taxon>Deinococcaceae</taxon>
        <taxon>Deinococcus</taxon>
    </lineage>
</organism>
<dbReference type="Proteomes" id="UP001595803">
    <property type="component" value="Unassembled WGS sequence"/>
</dbReference>
<name>A0ABV7Z617_9DEIO</name>
<dbReference type="Pfam" id="PF12833">
    <property type="entry name" value="HTH_18"/>
    <property type="match status" value="1"/>
</dbReference>
<keyword evidence="1" id="KW-0805">Transcription regulation</keyword>
<dbReference type="RefSeq" id="WP_322474013.1">
    <property type="nucleotide sequence ID" value="NZ_JBHRZG010000008.1"/>
</dbReference>
<reference evidence="7" key="1">
    <citation type="journal article" date="2019" name="Int. J. Syst. Evol. Microbiol.">
        <title>The Global Catalogue of Microorganisms (GCM) 10K type strain sequencing project: providing services to taxonomists for standard genome sequencing and annotation.</title>
        <authorList>
            <consortium name="The Broad Institute Genomics Platform"/>
            <consortium name="The Broad Institute Genome Sequencing Center for Infectious Disease"/>
            <person name="Wu L."/>
            <person name="Ma J."/>
        </authorList>
    </citation>
    <scope>NUCLEOTIDE SEQUENCE [LARGE SCALE GENOMIC DNA]</scope>
    <source>
        <strain evidence="7">CCTCC AB 2017081</strain>
    </source>
</reference>
<keyword evidence="7" id="KW-1185">Reference proteome</keyword>
<protein>
    <submittedName>
        <fullName evidence="6">AraC family transcriptional regulator ligand-binding domain-containing protein</fullName>
    </submittedName>
</protein>
<dbReference type="Gene3D" id="1.10.10.60">
    <property type="entry name" value="Homeodomain-like"/>
    <property type="match status" value="1"/>
</dbReference>
<evidence type="ECO:0000256" key="4">
    <source>
        <dbReference type="SAM" id="MobiDB-lite"/>
    </source>
</evidence>
<dbReference type="SUPFAM" id="SSF46689">
    <property type="entry name" value="Homeodomain-like"/>
    <property type="match status" value="1"/>
</dbReference>
<feature type="domain" description="HTH araC/xylS-type" evidence="5">
    <location>
        <begin position="255"/>
        <end position="352"/>
    </location>
</feature>
<evidence type="ECO:0000259" key="5">
    <source>
        <dbReference type="PROSITE" id="PS01124"/>
    </source>
</evidence>
<feature type="compositionally biased region" description="Polar residues" evidence="4">
    <location>
        <begin position="351"/>
        <end position="361"/>
    </location>
</feature>
<dbReference type="InterPro" id="IPR009057">
    <property type="entry name" value="Homeodomain-like_sf"/>
</dbReference>